<protein>
    <submittedName>
        <fullName evidence="1">Uncharacterized protein</fullName>
    </submittedName>
</protein>
<proteinExistence type="predicted"/>
<evidence type="ECO:0000313" key="2">
    <source>
        <dbReference type="Proteomes" id="UP001280121"/>
    </source>
</evidence>
<evidence type="ECO:0000313" key="1">
    <source>
        <dbReference type="EMBL" id="KAK2647566.1"/>
    </source>
</evidence>
<organism evidence="1 2">
    <name type="scientific">Dipteronia dyeriana</name>
    <dbReference type="NCBI Taxonomy" id="168575"/>
    <lineage>
        <taxon>Eukaryota</taxon>
        <taxon>Viridiplantae</taxon>
        <taxon>Streptophyta</taxon>
        <taxon>Embryophyta</taxon>
        <taxon>Tracheophyta</taxon>
        <taxon>Spermatophyta</taxon>
        <taxon>Magnoliopsida</taxon>
        <taxon>eudicotyledons</taxon>
        <taxon>Gunneridae</taxon>
        <taxon>Pentapetalae</taxon>
        <taxon>rosids</taxon>
        <taxon>malvids</taxon>
        <taxon>Sapindales</taxon>
        <taxon>Sapindaceae</taxon>
        <taxon>Hippocastanoideae</taxon>
        <taxon>Acereae</taxon>
        <taxon>Dipteronia</taxon>
    </lineage>
</organism>
<dbReference type="EMBL" id="JANJYI010000005">
    <property type="protein sequence ID" value="KAK2647566.1"/>
    <property type="molecule type" value="Genomic_DNA"/>
</dbReference>
<dbReference type="Proteomes" id="UP001280121">
    <property type="component" value="Unassembled WGS sequence"/>
</dbReference>
<sequence length="302" mass="34526">MVYMFKIGKQILSKTVVTTSMFFVLKNIIFLGNREIYIYIIFFIEVTCLFLAEFEIDTLFVVIHYDGTEFELGSCDCDHVSLITLLHIMYEKKTGSDKVPNEEYCVWVFCPWSGERKEVNSDMELVHVFISFIDHKVRTIRFEVENKPYIPLLPDLGFTEFPNNYYNYEGDNEVDDAKSVLSGDSEEVVEVDDVMPEGGVLGDKHGVGDESDEVNEGGSLALAAAVDEEDINVNLELFEGYQSKSDDEYFSESEDEKAEAKITRLIKGNPFKKMVYGHIEFEAGQTHDTVYSLRALLKDYTI</sequence>
<name>A0AAD9WY52_9ROSI</name>
<dbReference type="AlphaFoldDB" id="A0AAD9WY52"/>
<reference evidence="1" key="1">
    <citation type="journal article" date="2023" name="Plant J.">
        <title>Genome sequences and population genomics provide insights into the demographic history, inbreeding, and mutation load of two 'living fossil' tree species of Dipteronia.</title>
        <authorList>
            <person name="Feng Y."/>
            <person name="Comes H.P."/>
            <person name="Chen J."/>
            <person name="Zhu S."/>
            <person name="Lu R."/>
            <person name="Zhang X."/>
            <person name="Li P."/>
            <person name="Qiu J."/>
            <person name="Olsen K.M."/>
            <person name="Qiu Y."/>
        </authorList>
    </citation>
    <scope>NUCLEOTIDE SEQUENCE</scope>
    <source>
        <strain evidence="1">KIB01</strain>
    </source>
</reference>
<accession>A0AAD9WY52</accession>
<keyword evidence="2" id="KW-1185">Reference proteome</keyword>
<comment type="caution">
    <text evidence="1">The sequence shown here is derived from an EMBL/GenBank/DDBJ whole genome shotgun (WGS) entry which is preliminary data.</text>
</comment>
<gene>
    <name evidence="1" type="ORF">Ddye_015055</name>
</gene>